<dbReference type="EMBL" id="LR999453">
    <property type="protein sequence ID" value="CAE5989166.1"/>
    <property type="molecule type" value="Genomic_DNA"/>
</dbReference>
<dbReference type="InterPro" id="IPR046958">
    <property type="entry name" value="RBK1/2/STUNTED"/>
</dbReference>
<dbReference type="InterPro" id="IPR017441">
    <property type="entry name" value="Protein_kinase_ATP_BS"/>
</dbReference>
<dbReference type="PROSITE" id="PS50011">
    <property type="entry name" value="PROTEIN_KINASE_DOM"/>
    <property type="match status" value="1"/>
</dbReference>
<dbReference type="FunFam" id="1.10.510.10:FF:000423">
    <property type="entry name" value="Putative receptor-like serine/threonine-protein kinase"/>
    <property type="match status" value="1"/>
</dbReference>
<dbReference type="PROSITE" id="PS00107">
    <property type="entry name" value="PROTEIN_KINASE_ATP"/>
    <property type="match status" value="1"/>
</dbReference>
<dbReference type="PROSITE" id="PS00108">
    <property type="entry name" value="PROTEIN_KINASE_ST"/>
    <property type="match status" value="1"/>
</dbReference>
<evidence type="ECO:0000256" key="2">
    <source>
        <dbReference type="ARBA" id="ARBA00022679"/>
    </source>
</evidence>
<dbReference type="AlphaFoldDB" id="A0A8S2A3Y8"/>
<reference evidence="10" key="1">
    <citation type="submission" date="2021-01" db="EMBL/GenBank/DDBJ databases">
        <authorList>
            <person name="Bezrukov I."/>
        </authorList>
    </citation>
    <scope>NUCLEOTIDE SEQUENCE</scope>
</reference>
<evidence type="ECO:0000313" key="10">
    <source>
        <dbReference type="EMBL" id="CAE5989166.1"/>
    </source>
</evidence>
<protein>
    <recommendedName>
        <fullName evidence="9">Protein kinase domain-containing protein</fullName>
    </recommendedName>
</protein>
<feature type="domain" description="Protein kinase" evidence="9">
    <location>
        <begin position="68"/>
        <end position="348"/>
    </location>
</feature>
<evidence type="ECO:0000256" key="1">
    <source>
        <dbReference type="ARBA" id="ARBA00022527"/>
    </source>
</evidence>
<keyword evidence="5 6" id="KW-0067">ATP-binding</keyword>
<feature type="binding site" evidence="6">
    <location>
        <position position="97"/>
    </location>
    <ligand>
        <name>ATP</name>
        <dbReference type="ChEBI" id="CHEBI:30616"/>
    </ligand>
</feature>
<dbReference type="PANTHER" id="PTHR47987">
    <property type="entry name" value="OS08G0249100 PROTEIN"/>
    <property type="match status" value="1"/>
</dbReference>
<dbReference type="Proteomes" id="UP000682877">
    <property type="component" value="Chromosome 3"/>
</dbReference>
<keyword evidence="4" id="KW-0418">Kinase</keyword>
<dbReference type="GO" id="GO:0004674">
    <property type="term" value="F:protein serine/threonine kinase activity"/>
    <property type="evidence" value="ECO:0007669"/>
    <property type="project" value="UniProtKB-KW"/>
</dbReference>
<keyword evidence="2" id="KW-0808">Transferase</keyword>
<evidence type="ECO:0000256" key="5">
    <source>
        <dbReference type="ARBA" id="ARBA00022840"/>
    </source>
</evidence>
<evidence type="ECO:0000256" key="4">
    <source>
        <dbReference type="ARBA" id="ARBA00022777"/>
    </source>
</evidence>
<feature type="region of interest" description="Disordered" evidence="8">
    <location>
        <begin position="371"/>
        <end position="392"/>
    </location>
</feature>
<evidence type="ECO:0000259" key="9">
    <source>
        <dbReference type="PROSITE" id="PS50011"/>
    </source>
</evidence>
<dbReference type="Pfam" id="PF07714">
    <property type="entry name" value="PK_Tyr_Ser-Thr"/>
    <property type="match status" value="1"/>
</dbReference>
<sequence>MKYIRSNSLKRLFSFKRRSFDSDSSENSTPHTASSIKCVEGFQETEQFQRPKWKCFSFEEIYDATNGFSSENLVGRGGFAEVYKGILSKNGEEIAVKRITRGGRDDERREKEFLMEIGTIGHVSHPNVLSLLGCCIDNGLYLVFIFSSRGSVASLLHDLNQAPLAWETRYKIAIGTAKGLHYLHKGCQRRIIHRDIKSSNVLLNQDFEPQISDFGLAKWLPSQWSHHSIAPIEGTFGHLAPEYYTHGIVDEKTDVFAFGVFLLELISGKKPVDASHQSLHSWAKLIIKDGEIEKLVDPRIGGEFDLQQLHRIAFAASLCIRSSSLCRPSMIEVLEVLQGEDIEKEKWKMEEEEEVKEEFWGYEDLEDCECDSSISLSPPHSISNRSSSHRSR</sequence>
<dbReference type="InterPro" id="IPR000719">
    <property type="entry name" value="Prot_kinase_dom"/>
</dbReference>
<dbReference type="InterPro" id="IPR001245">
    <property type="entry name" value="Ser-Thr/Tyr_kinase_cat_dom"/>
</dbReference>
<keyword evidence="1 7" id="KW-0723">Serine/threonine-protein kinase</keyword>
<name>A0A8S2A3Y8_ARAAE</name>
<evidence type="ECO:0000256" key="7">
    <source>
        <dbReference type="RuleBase" id="RU000304"/>
    </source>
</evidence>
<dbReference type="InterPro" id="IPR008271">
    <property type="entry name" value="Ser/Thr_kinase_AS"/>
</dbReference>
<gene>
    <name evidence="10" type="ORF">AARE701A_LOCUS8924</name>
</gene>
<dbReference type="Gene3D" id="3.30.200.20">
    <property type="entry name" value="Phosphorylase Kinase, domain 1"/>
    <property type="match status" value="1"/>
</dbReference>
<proteinExistence type="inferred from homology"/>
<dbReference type="GO" id="GO:0005524">
    <property type="term" value="F:ATP binding"/>
    <property type="evidence" value="ECO:0007669"/>
    <property type="project" value="UniProtKB-UniRule"/>
</dbReference>
<evidence type="ECO:0000313" key="11">
    <source>
        <dbReference type="Proteomes" id="UP000682877"/>
    </source>
</evidence>
<dbReference type="PANTHER" id="PTHR47987:SF20">
    <property type="entry name" value="OS04G0654600 PROTEIN"/>
    <property type="match status" value="1"/>
</dbReference>
<accession>A0A8S2A3Y8</accession>
<dbReference type="InterPro" id="IPR011009">
    <property type="entry name" value="Kinase-like_dom_sf"/>
</dbReference>
<comment type="similarity">
    <text evidence="7">Belongs to the protein kinase superfamily.</text>
</comment>
<keyword evidence="11" id="KW-1185">Reference proteome</keyword>
<evidence type="ECO:0000256" key="8">
    <source>
        <dbReference type="SAM" id="MobiDB-lite"/>
    </source>
</evidence>
<evidence type="ECO:0000256" key="3">
    <source>
        <dbReference type="ARBA" id="ARBA00022741"/>
    </source>
</evidence>
<evidence type="ECO:0000256" key="6">
    <source>
        <dbReference type="PROSITE-ProRule" id="PRU10141"/>
    </source>
</evidence>
<keyword evidence="3 6" id="KW-0547">Nucleotide-binding</keyword>
<dbReference type="Gene3D" id="1.10.510.10">
    <property type="entry name" value="Transferase(Phosphotransferase) domain 1"/>
    <property type="match status" value="1"/>
</dbReference>
<dbReference type="SMART" id="SM00220">
    <property type="entry name" value="S_TKc"/>
    <property type="match status" value="1"/>
</dbReference>
<feature type="compositionally biased region" description="Low complexity" evidence="8">
    <location>
        <begin position="372"/>
        <end position="386"/>
    </location>
</feature>
<organism evidence="10 11">
    <name type="scientific">Arabidopsis arenosa</name>
    <name type="common">Sand rock-cress</name>
    <name type="synonym">Cardaminopsis arenosa</name>
    <dbReference type="NCBI Taxonomy" id="38785"/>
    <lineage>
        <taxon>Eukaryota</taxon>
        <taxon>Viridiplantae</taxon>
        <taxon>Streptophyta</taxon>
        <taxon>Embryophyta</taxon>
        <taxon>Tracheophyta</taxon>
        <taxon>Spermatophyta</taxon>
        <taxon>Magnoliopsida</taxon>
        <taxon>eudicotyledons</taxon>
        <taxon>Gunneridae</taxon>
        <taxon>Pentapetalae</taxon>
        <taxon>rosids</taxon>
        <taxon>malvids</taxon>
        <taxon>Brassicales</taxon>
        <taxon>Brassicaceae</taxon>
        <taxon>Camelineae</taxon>
        <taxon>Arabidopsis</taxon>
    </lineage>
</organism>
<dbReference type="FunFam" id="3.30.200.20:FF:000325">
    <property type="entry name" value="Putative receptor-like serine/threonine-protein kinase"/>
    <property type="match status" value="1"/>
</dbReference>
<dbReference type="SUPFAM" id="SSF56112">
    <property type="entry name" value="Protein kinase-like (PK-like)"/>
    <property type="match status" value="1"/>
</dbReference>